<gene>
    <name evidence="1" type="ORF">HELGO_WM18189</name>
</gene>
<evidence type="ECO:0000313" key="1">
    <source>
        <dbReference type="EMBL" id="CAA6810627.1"/>
    </source>
</evidence>
<accession>A0A6S6T1S3</accession>
<reference evidence="1" key="1">
    <citation type="submission" date="2020-01" db="EMBL/GenBank/DDBJ databases">
        <authorList>
            <person name="Meier V. D."/>
            <person name="Meier V D."/>
        </authorList>
    </citation>
    <scope>NUCLEOTIDE SEQUENCE</scope>
    <source>
        <strain evidence="1">HLG_WM_MAG_06</strain>
    </source>
</reference>
<proteinExistence type="predicted"/>
<dbReference type="AlphaFoldDB" id="A0A6S6T1S3"/>
<organism evidence="1">
    <name type="scientific">uncultured Sulfurovum sp</name>
    <dbReference type="NCBI Taxonomy" id="269237"/>
    <lineage>
        <taxon>Bacteria</taxon>
        <taxon>Pseudomonadati</taxon>
        <taxon>Campylobacterota</taxon>
        <taxon>Epsilonproteobacteria</taxon>
        <taxon>Campylobacterales</taxon>
        <taxon>Sulfurovaceae</taxon>
        <taxon>Sulfurovum</taxon>
        <taxon>environmental samples</taxon>
    </lineage>
</organism>
<protein>
    <submittedName>
        <fullName evidence="1">Uncharacterized protein</fullName>
    </submittedName>
</protein>
<name>A0A6S6T1S3_9BACT</name>
<sequence length="55" mass="6273">MFDHAKRTWTFHYTKEHYLSYITLSMDVETGALKKACSSCAPVLCEFGVKDGVKK</sequence>
<dbReference type="EMBL" id="CACVAP010000060">
    <property type="protein sequence ID" value="CAA6810627.1"/>
    <property type="molecule type" value="Genomic_DNA"/>
</dbReference>